<feature type="non-terminal residue" evidence="1">
    <location>
        <position position="56"/>
    </location>
</feature>
<comment type="caution">
    <text evidence="1">The sequence shown here is derived from an EMBL/GenBank/DDBJ whole genome shotgun (WGS) entry which is preliminary data.</text>
</comment>
<proteinExistence type="predicted"/>
<accession>A0ABS8VC23</accession>
<gene>
    <name evidence="1" type="ORF">HAX54_032661</name>
</gene>
<dbReference type="Proteomes" id="UP000823775">
    <property type="component" value="Unassembled WGS sequence"/>
</dbReference>
<sequence>MKHYLDLEFYLRFADRNRRLKDESLVEISLTQCSAYRWRFNRWSAYHFLWFAGVLP</sequence>
<protein>
    <submittedName>
        <fullName evidence="1">Uncharacterized protein</fullName>
    </submittedName>
</protein>
<reference evidence="1 2" key="1">
    <citation type="journal article" date="2021" name="BMC Genomics">
        <title>Datura genome reveals duplications of psychoactive alkaloid biosynthetic genes and high mutation rate following tissue culture.</title>
        <authorList>
            <person name="Rajewski A."/>
            <person name="Carter-House D."/>
            <person name="Stajich J."/>
            <person name="Litt A."/>
        </authorList>
    </citation>
    <scope>NUCLEOTIDE SEQUENCE [LARGE SCALE GENOMIC DNA]</scope>
    <source>
        <strain evidence="1">AR-01</strain>
    </source>
</reference>
<organism evidence="1 2">
    <name type="scientific">Datura stramonium</name>
    <name type="common">Jimsonweed</name>
    <name type="synonym">Common thornapple</name>
    <dbReference type="NCBI Taxonomy" id="4076"/>
    <lineage>
        <taxon>Eukaryota</taxon>
        <taxon>Viridiplantae</taxon>
        <taxon>Streptophyta</taxon>
        <taxon>Embryophyta</taxon>
        <taxon>Tracheophyta</taxon>
        <taxon>Spermatophyta</taxon>
        <taxon>Magnoliopsida</taxon>
        <taxon>eudicotyledons</taxon>
        <taxon>Gunneridae</taxon>
        <taxon>Pentapetalae</taxon>
        <taxon>asterids</taxon>
        <taxon>lamiids</taxon>
        <taxon>Solanales</taxon>
        <taxon>Solanaceae</taxon>
        <taxon>Solanoideae</taxon>
        <taxon>Datureae</taxon>
        <taxon>Datura</taxon>
    </lineage>
</organism>
<keyword evidence="2" id="KW-1185">Reference proteome</keyword>
<dbReference type="EMBL" id="JACEIK010004152">
    <property type="protein sequence ID" value="MCD9644447.1"/>
    <property type="molecule type" value="Genomic_DNA"/>
</dbReference>
<evidence type="ECO:0000313" key="1">
    <source>
        <dbReference type="EMBL" id="MCD9644447.1"/>
    </source>
</evidence>
<evidence type="ECO:0000313" key="2">
    <source>
        <dbReference type="Proteomes" id="UP000823775"/>
    </source>
</evidence>
<name>A0ABS8VC23_DATST</name>